<dbReference type="EMBL" id="MU550134">
    <property type="protein sequence ID" value="KAI5627584.1"/>
    <property type="molecule type" value="Genomic_DNA"/>
</dbReference>
<sequence>MLRAPVLAFLLVLTWGLTGLGERATGFGVALLLALFGQASEDPLLKMVSPLGIPTAKASSGDQMERDSKRRRLV</sequence>
<comment type="caution">
    <text evidence="3">The sequence shown here is derived from an EMBL/GenBank/DDBJ whole genome shotgun (WGS) entry which is preliminary data.</text>
</comment>
<dbReference type="AlphaFoldDB" id="A0AAD5FTJ7"/>
<reference evidence="3" key="1">
    <citation type="submission" date="2018-07" db="EMBL/GenBank/DDBJ databases">
        <title>Comparative genomics of catfishes provides insights into carnivory and benthic adaptation.</title>
        <authorList>
            <person name="Zhang Y."/>
            <person name="Wang D."/>
            <person name="Peng Z."/>
            <person name="Zheng S."/>
            <person name="Shao F."/>
            <person name="Tao W."/>
        </authorList>
    </citation>
    <scope>NUCLEOTIDE SEQUENCE</scope>
    <source>
        <strain evidence="3">Chongqing</strain>
    </source>
</reference>
<feature type="signal peptide" evidence="2">
    <location>
        <begin position="1"/>
        <end position="16"/>
    </location>
</feature>
<evidence type="ECO:0000313" key="3">
    <source>
        <dbReference type="EMBL" id="KAI5627584.1"/>
    </source>
</evidence>
<evidence type="ECO:0000313" key="4">
    <source>
        <dbReference type="Proteomes" id="UP001205998"/>
    </source>
</evidence>
<keyword evidence="2" id="KW-0732">Signal</keyword>
<proteinExistence type="predicted"/>
<dbReference type="GO" id="GO:0004177">
    <property type="term" value="F:aminopeptidase activity"/>
    <property type="evidence" value="ECO:0007669"/>
    <property type="project" value="UniProtKB-KW"/>
</dbReference>
<keyword evidence="3" id="KW-0645">Protease</keyword>
<evidence type="ECO:0000256" key="1">
    <source>
        <dbReference type="SAM" id="MobiDB-lite"/>
    </source>
</evidence>
<name>A0AAD5FTJ7_SILAS</name>
<evidence type="ECO:0000256" key="2">
    <source>
        <dbReference type="SAM" id="SignalP"/>
    </source>
</evidence>
<protein>
    <submittedName>
        <fullName evidence="3">Aminopeptidase NPEPL1</fullName>
    </submittedName>
</protein>
<organism evidence="3 4">
    <name type="scientific">Silurus asotus</name>
    <name type="common">Amur catfish</name>
    <name type="synonym">Parasilurus asotus</name>
    <dbReference type="NCBI Taxonomy" id="30991"/>
    <lineage>
        <taxon>Eukaryota</taxon>
        <taxon>Metazoa</taxon>
        <taxon>Chordata</taxon>
        <taxon>Craniata</taxon>
        <taxon>Vertebrata</taxon>
        <taxon>Euteleostomi</taxon>
        <taxon>Actinopterygii</taxon>
        <taxon>Neopterygii</taxon>
        <taxon>Teleostei</taxon>
        <taxon>Ostariophysi</taxon>
        <taxon>Siluriformes</taxon>
        <taxon>Siluridae</taxon>
        <taxon>Silurus</taxon>
    </lineage>
</organism>
<dbReference type="Proteomes" id="UP001205998">
    <property type="component" value="Unassembled WGS sequence"/>
</dbReference>
<accession>A0AAD5FTJ7</accession>
<gene>
    <name evidence="3" type="ORF">C0J50_12863</name>
</gene>
<feature type="region of interest" description="Disordered" evidence="1">
    <location>
        <begin position="55"/>
        <end position="74"/>
    </location>
</feature>
<keyword evidence="4" id="KW-1185">Reference proteome</keyword>
<keyword evidence="3" id="KW-0378">Hydrolase</keyword>
<feature type="chain" id="PRO_5042183012" evidence="2">
    <location>
        <begin position="17"/>
        <end position="74"/>
    </location>
</feature>
<keyword evidence="3" id="KW-0031">Aminopeptidase</keyword>